<reference evidence="1 2" key="1">
    <citation type="journal article" date="2020" name="Nature">
        <title>Six reference-quality genomes reveal evolution of bat adaptations.</title>
        <authorList>
            <person name="Jebb D."/>
            <person name="Huang Z."/>
            <person name="Pippel M."/>
            <person name="Hughes G.M."/>
            <person name="Lavrichenko K."/>
            <person name="Devanna P."/>
            <person name="Winkler S."/>
            <person name="Jermiin L.S."/>
            <person name="Skirmuntt E.C."/>
            <person name="Katzourakis A."/>
            <person name="Burkitt-Gray L."/>
            <person name="Ray D.A."/>
            <person name="Sullivan K.A.M."/>
            <person name="Roscito J.G."/>
            <person name="Kirilenko B.M."/>
            <person name="Davalos L.M."/>
            <person name="Corthals A.P."/>
            <person name="Power M.L."/>
            <person name="Jones G."/>
            <person name="Ransome R.D."/>
            <person name="Dechmann D.K.N."/>
            <person name="Locatelli A.G."/>
            <person name="Puechmaille S.J."/>
            <person name="Fedrigo O."/>
            <person name="Jarvis E.D."/>
            <person name="Hiller M."/>
            <person name="Vernes S.C."/>
            <person name="Myers E.W."/>
            <person name="Teeling E.C."/>
        </authorList>
    </citation>
    <scope>NUCLEOTIDE SEQUENCE [LARGE SCALE GENOMIC DNA]</scope>
    <source>
        <strain evidence="1">MMolMol1</strain>
        <tissue evidence="1">Muscle</tissue>
    </source>
</reference>
<dbReference type="InParanoid" id="A0A7J8FRZ0"/>
<gene>
    <name evidence="1" type="ORF">HJG59_008386</name>
</gene>
<keyword evidence="2" id="KW-1185">Reference proteome</keyword>
<sequence length="124" mass="13618">MGSREERPGKLCIWFYCARALRTALVGHPCPPAAGTPAVFPAASVHTPARAECAFRGSDRDSVSIAVKTCFSCSQPATARRSCRPGIWGRRGWETWGGSREVMAAADLRKNKTVLYMTHLHHTF</sequence>
<organism evidence="1 2">
    <name type="scientific">Molossus molossus</name>
    <name type="common">Pallas' mastiff bat</name>
    <name type="synonym">Vespertilio molossus</name>
    <dbReference type="NCBI Taxonomy" id="27622"/>
    <lineage>
        <taxon>Eukaryota</taxon>
        <taxon>Metazoa</taxon>
        <taxon>Chordata</taxon>
        <taxon>Craniata</taxon>
        <taxon>Vertebrata</taxon>
        <taxon>Euteleostomi</taxon>
        <taxon>Mammalia</taxon>
        <taxon>Eutheria</taxon>
        <taxon>Laurasiatheria</taxon>
        <taxon>Chiroptera</taxon>
        <taxon>Yangochiroptera</taxon>
        <taxon>Molossidae</taxon>
        <taxon>Molossus</taxon>
    </lineage>
</organism>
<dbReference type="EMBL" id="JACASF010000011">
    <property type="protein sequence ID" value="KAF6450514.1"/>
    <property type="molecule type" value="Genomic_DNA"/>
</dbReference>
<protein>
    <submittedName>
        <fullName evidence="1">Uncharacterized protein</fullName>
    </submittedName>
</protein>
<name>A0A7J8FRZ0_MOLMO</name>
<dbReference type="AlphaFoldDB" id="A0A7J8FRZ0"/>
<dbReference type="Proteomes" id="UP000550707">
    <property type="component" value="Unassembled WGS sequence"/>
</dbReference>
<evidence type="ECO:0000313" key="2">
    <source>
        <dbReference type="Proteomes" id="UP000550707"/>
    </source>
</evidence>
<comment type="caution">
    <text evidence="1">The sequence shown here is derived from an EMBL/GenBank/DDBJ whole genome shotgun (WGS) entry which is preliminary data.</text>
</comment>
<accession>A0A7J8FRZ0</accession>
<evidence type="ECO:0000313" key="1">
    <source>
        <dbReference type="EMBL" id="KAF6450514.1"/>
    </source>
</evidence>
<proteinExistence type="predicted"/>